<dbReference type="EC" id="3.1.6.1" evidence="8"/>
<dbReference type="InterPro" id="IPR017850">
    <property type="entry name" value="Alkaline_phosphatase_core_sf"/>
</dbReference>
<dbReference type="PANTHER" id="PTHR42693">
    <property type="entry name" value="ARYLSULFATASE FAMILY MEMBER"/>
    <property type="match status" value="1"/>
</dbReference>
<reference evidence="8 9" key="1">
    <citation type="submission" date="2019-02" db="EMBL/GenBank/DDBJ databases">
        <title>Deep-cultivation of Planctomycetes and their phenomic and genomic characterization uncovers novel biology.</title>
        <authorList>
            <person name="Wiegand S."/>
            <person name="Jogler M."/>
            <person name="Boedeker C."/>
            <person name="Pinto D."/>
            <person name="Vollmers J."/>
            <person name="Rivas-Marin E."/>
            <person name="Kohn T."/>
            <person name="Peeters S.H."/>
            <person name="Heuer A."/>
            <person name="Rast P."/>
            <person name="Oberbeckmann S."/>
            <person name="Bunk B."/>
            <person name="Jeske O."/>
            <person name="Meyerdierks A."/>
            <person name="Storesund J.E."/>
            <person name="Kallscheuer N."/>
            <person name="Luecker S."/>
            <person name="Lage O.M."/>
            <person name="Pohl T."/>
            <person name="Merkel B.J."/>
            <person name="Hornburger P."/>
            <person name="Mueller R.-W."/>
            <person name="Bruemmer F."/>
            <person name="Labrenz M."/>
            <person name="Spormann A.M."/>
            <person name="Op Den Camp H."/>
            <person name="Overmann J."/>
            <person name="Amann R."/>
            <person name="Jetten M.S.M."/>
            <person name="Mascher T."/>
            <person name="Medema M.H."/>
            <person name="Devos D.P."/>
            <person name="Kaster A.-K."/>
            <person name="Ovreas L."/>
            <person name="Rohde M."/>
            <person name="Galperin M.Y."/>
            <person name="Jogler C."/>
        </authorList>
    </citation>
    <scope>NUCLEOTIDE SEQUENCE [LARGE SCALE GENOMIC DNA]</scope>
    <source>
        <strain evidence="8 9">CA85</strain>
    </source>
</reference>
<evidence type="ECO:0000313" key="9">
    <source>
        <dbReference type="Proteomes" id="UP000318053"/>
    </source>
</evidence>
<dbReference type="OrthoDB" id="9783154at2"/>
<keyword evidence="5 8" id="KW-0378">Hydrolase</keyword>
<dbReference type="AlphaFoldDB" id="A0A5C5XWR2"/>
<feature type="domain" description="Sulfatase N-terminal" evidence="7">
    <location>
        <begin position="39"/>
        <end position="350"/>
    </location>
</feature>
<dbReference type="SUPFAM" id="SSF53649">
    <property type="entry name" value="Alkaline phosphatase-like"/>
    <property type="match status" value="1"/>
</dbReference>
<dbReference type="RefSeq" id="WP_146391871.1">
    <property type="nucleotide sequence ID" value="NZ_SJPK01000006.1"/>
</dbReference>
<comment type="caution">
    <text evidence="8">The sequence shown here is derived from an EMBL/GenBank/DDBJ whole genome shotgun (WGS) entry which is preliminary data.</text>
</comment>
<dbReference type="Gene3D" id="3.40.720.10">
    <property type="entry name" value="Alkaline Phosphatase, subunit A"/>
    <property type="match status" value="1"/>
</dbReference>
<evidence type="ECO:0000256" key="2">
    <source>
        <dbReference type="ARBA" id="ARBA00008779"/>
    </source>
</evidence>
<keyword evidence="3" id="KW-0479">Metal-binding</keyword>
<name>A0A5C5XWR2_9BACT</name>
<comment type="similarity">
    <text evidence="2">Belongs to the sulfatase family.</text>
</comment>
<proteinExistence type="inferred from homology"/>
<evidence type="ECO:0000313" key="8">
    <source>
        <dbReference type="EMBL" id="TWT66042.1"/>
    </source>
</evidence>
<dbReference type="CDD" id="cd16144">
    <property type="entry name" value="ARS_like"/>
    <property type="match status" value="1"/>
</dbReference>
<evidence type="ECO:0000256" key="3">
    <source>
        <dbReference type="ARBA" id="ARBA00022723"/>
    </source>
</evidence>
<dbReference type="EMBL" id="SJPK01000006">
    <property type="protein sequence ID" value="TWT66042.1"/>
    <property type="molecule type" value="Genomic_DNA"/>
</dbReference>
<dbReference type="GO" id="GO:0004065">
    <property type="term" value="F:arylsulfatase activity"/>
    <property type="evidence" value="ECO:0007669"/>
    <property type="project" value="UniProtKB-EC"/>
</dbReference>
<dbReference type="Proteomes" id="UP000318053">
    <property type="component" value="Unassembled WGS sequence"/>
</dbReference>
<dbReference type="GO" id="GO:0046872">
    <property type="term" value="F:metal ion binding"/>
    <property type="evidence" value="ECO:0007669"/>
    <property type="project" value="UniProtKB-KW"/>
</dbReference>
<keyword evidence="6" id="KW-0106">Calcium</keyword>
<sequence length="490" mass="54394">MNVLSLAQVYKTTATRWTSVCVTIFLVATLRNQANAERPHIVYINADDLGVMDVGYNDPKFRTPHIDRLAQEGMVFTSAYAPAANCAPSRACVHSGQWSPRHGVYTVGSSERGKAKTRRLIPIENTSFLDADCVTLAEALQADGYRTIHLGKYHIGKDPLQDGFDVNIGGDASGSPSGGYYSPWKKGAMADWTDAVDANTHRVDVFAQEAVEFMQDNHASPMFIHFSPYLVHSPLTPVPEYVDNYQGSELNAKYASMVEKIDEAIGRVLDAIERLELTESTLVVFSSDNGGIAAFHSQRPLRGGKGSYYEGGVREPLVMRWPGKIQPGSTCDEAVNTMDFYPTFLEAAGIRLPTAESLDGVSLMPLMTESGPWDPVPQFWHFPVYLQAYDGALDDARDPLFRTRPGSAMRTGKWKLHEYFEDGALELYDLSSDPGERHDLSDTMPEQTAELHELLMRWRNQTGAPVPSQANPKYDAEFERRAIEKVQATK</sequence>
<accession>A0A5C5XWR2</accession>
<evidence type="ECO:0000256" key="6">
    <source>
        <dbReference type="ARBA" id="ARBA00022837"/>
    </source>
</evidence>
<gene>
    <name evidence="8" type="primary">atsA_41</name>
    <name evidence="8" type="ORF">CA85_29040</name>
</gene>
<comment type="cofactor">
    <cofactor evidence="1">
        <name>Ca(2+)</name>
        <dbReference type="ChEBI" id="CHEBI:29108"/>
    </cofactor>
</comment>
<dbReference type="Pfam" id="PF00884">
    <property type="entry name" value="Sulfatase"/>
    <property type="match status" value="1"/>
</dbReference>
<dbReference type="PANTHER" id="PTHR42693:SF42">
    <property type="entry name" value="ARYLSULFATASE G"/>
    <property type="match status" value="1"/>
</dbReference>
<evidence type="ECO:0000256" key="1">
    <source>
        <dbReference type="ARBA" id="ARBA00001913"/>
    </source>
</evidence>
<protein>
    <submittedName>
        <fullName evidence="8">Arylsulfatase</fullName>
        <ecNumber evidence="8">3.1.6.1</ecNumber>
    </submittedName>
</protein>
<dbReference type="Gene3D" id="3.30.1120.10">
    <property type="match status" value="1"/>
</dbReference>
<dbReference type="InterPro" id="IPR000917">
    <property type="entry name" value="Sulfatase_N"/>
</dbReference>
<keyword evidence="9" id="KW-1185">Reference proteome</keyword>
<evidence type="ECO:0000256" key="4">
    <source>
        <dbReference type="ARBA" id="ARBA00022729"/>
    </source>
</evidence>
<keyword evidence="4" id="KW-0732">Signal</keyword>
<organism evidence="8 9">
    <name type="scientific">Allorhodopirellula solitaria</name>
    <dbReference type="NCBI Taxonomy" id="2527987"/>
    <lineage>
        <taxon>Bacteria</taxon>
        <taxon>Pseudomonadati</taxon>
        <taxon>Planctomycetota</taxon>
        <taxon>Planctomycetia</taxon>
        <taxon>Pirellulales</taxon>
        <taxon>Pirellulaceae</taxon>
        <taxon>Allorhodopirellula</taxon>
    </lineage>
</organism>
<evidence type="ECO:0000256" key="5">
    <source>
        <dbReference type="ARBA" id="ARBA00022801"/>
    </source>
</evidence>
<evidence type="ECO:0000259" key="7">
    <source>
        <dbReference type="Pfam" id="PF00884"/>
    </source>
</evidence>
<dbReference type="InterPro" id="IPR050738">
    <property type="entry name" value="Sulfatase"/>
</dbReference>